<accession>A0A162WLP2</accession>
<reference evidence="1 2" key="1">
    <citation type="submission" date="2016-01" db="EMBL/GenBank/DDBJ databases">
        <title>The draft genome sequence of Aquimarina sp. RZW4-3-2.</title>
        <authorList>
            <person name="Wang Y."/>
        </authorList>
    </citation>
    <scope>NUCLEOTIDE SEQUENCE [LARGE SCALE GENOMIC DNA]</scope>
    <source>
        <strain evidence="1 2">RZW4-3-2</strain>
    </source>
</reference>
<name>A0A162WLP2_9FLAO</name>
<dbReference type="STRING" id="1642818.AWE51_19275"/>
<keyword evidence="2" id="KW-1185">Reference proteome</keyword>
<organism evidence="1 2">
    <name type="scientific">Aquimarina aggregata</name>
    <dbReference type="NCBI Taxonomy" id="1642818"/>
    <lineage>
        <taxon>Bacteria</taxon>
        <taxon>Pseudomonadati</taxon>
        <taxon>Bacteroidota</taxon>
        <taxon>Flavobacteriia</taxon>
        <taxon>Flavobacteriales</taxon>
        <taxon>Flavobacteriaceae</taxon>
        <taxon>Aquimarina</taxon>
    </lineage>
</organism>
<gene>
    <name evidence="1" type="ORF">AWE51_19275</name>
</gene>
<sequence length="60" mass="7101">MSTVFLRFKSKTFVGIFPIKNGIFPNKEVNFVLYQPDDESRLYSDLVFTSISMHFYQNSR</sequence>
<evidence type="ECO:0000313" key="1">
    <source>
        <dbReference type="EMBL" id="KZS38182.1"/>
    </source>
</evidence>
<proteinExistence type="predicted"/>
<comment type="caution">
    <text evidence="1">The sequence shown here is derived from an EMBL/GenBank/DDBJ whole genome shotgun (WGS) entry which is preliminary data.</text>
</comment>
<protein>
    <submittedName>
        <fullName evidence="1">Uncharacterized protein</fullName>
    </submittedName>
</protein>
<dbReference type="AlphaFoldDB" id="A0A162WLP2"/>
<dbReference type="EMBL" id="LQRT01000060">
    <property type="protein sequence ID" value="KZS38182.1"/>
    <property type="molecule type" value="Genomic_DNA"/>
</dbReference>
<evidence type="ECO:0000313" key="2">
    <source>
        <dbReference type="Proteomes" id="UP000076715"/>
    </source>
</evidence>
<dbReference type="Proteomes" id="UP000076715">
    <property type="component" value="Unassembled WGS sequence"/>
</dbReference>